<dbReference type="NCBIfam" id="NF001310">
    <property type="entry name" value="PRK00258.1-2"/>
    <property type="match status" value="1"/>
</dbReference>
<dbReference type="InterPro" id="IPR041121">
    <property type="entry name" value="SDH_C"/>
</dbReference>
<evidence type="ECO:0000256" key="4">
    <source>
        <dbReference type="ARBA" id="ARBA00022857"/>
    </source>
</evidence>
<keyword evidence="4 8" id="KW-0521">NADP</keyword>
<evidence type="ECO:0000313" key="13">
    <source>
        <dbReference type="EMBL" id="EPG41570.1"/>
    </source>
</evidence>
<comment type="similarity">
    <text evidence="8">Belongs to the shikimate dehydrogenase family.</text>
</comment>
<dbReference type="PANTHER" id="PTHR21089:SF1">
    <property type="entry name" value="BIFUNCTIONAL 3-DEHYDROQUINATE DEHYDRATASE_SHIKIMATE DEHYDROGENASE, CHLOROPLASTIC"/>
    <property type="match status" value="1"/>
</dbReference>
<evidence type="ECO:0000259" key="12">
    <source>
        <dbReference type="Pfam" id="PF18317"/>
    </source>
</evidence>
<dbReference type="AlphaFoldDB" id="S3U0Z1"/>
<comment type="function">
    <text evidence="8">Involved in the biosynthesis of the chorismate, which leads to the biosynthesis of aromatic amino acids. Catalyzes the reversible NADPH linked reduction of 3-dehydroshikimate (DHSA) to yield shikimate (SA).</text>
</comment>
<dbReference type="InterPro" id="IPR046346">
    <property type="entry name" value="Aminoacid_DH-like_N_sf"/>
</dbReference>
<feature type="domain" description="Shikimate dehydrogenase substrate binding N-terminal" evidence="11">
    <location>
        <begin position="40"/>
        <end position="122"/>
    </location>
</feature>
<feature type="domain" description="Quinate/shikimate 5-dehydrogenase/glutamyl-tRNA reductase" evidence="10">
    <location>
        <begin position="149"/>
        <end position="227"/>
    </location>
</feature>
<keyword evidence="5 8" id="KW-0560">Oxidoreductase</keyword>
<feature type="binding site" evidence="8">
    <location>
        <begin position="48"/>
        <end position="50"/>
    </location>
    <ligand>
        <name>shikimate</name>
        <dbReference type="ChEBI" id="CHEBI:36208"/>
    </ligand>
</feature>
<dbReference type="GO" id="GO:0009073">
    <property type="term" value="P:aromatic amino acid family biosynthetic process"/>
    <property type="evidence" value="ECO:0007669"/>
    <property type="project" value="UniProtKB-KW"/>
</dbReference>
<dbReference type="PANTHER" id="PTHR21089">
    <property type="entry name" value="SHIKIMATE DEHYDROGENASE"/>
    <property type="match status" value="1"/>
</dbReference>
<evidence type="ECO:0000256" key="8">
    <source>
        <dbReference type="HAMAP-Rule" id="MF_00222"/>
    </source>
</evidence>
<dbReference type="InterPro" id="IPR006151">
    <property type="entry name" value="Shikm_DH/Glu-tRNA_Rdtase"/>
</dbReference>
<feature type="binding site" evidence="8">
    <location>
        <position position="95"/>
    </location>
    <ligand>
        <name>shikimate</name>
        <dbReference type="ChEBI" id="CHEBI:36208"/>
    </ligand>
</feature>
<feature type="active site" description="Proton acceptor" evidence="8">
    <location>
        <position position="99"/>
    </location>
</feature>
<comment type="caution">
    <text evidence="8">Lacks conserved residue(s) required for the propagation of feature annotation.</text>
</comment>
<comment type="subunit">
    <text evidence="8">Homodimer.</text>
</comment>
<dbReference type="SUPFAM" id="SSF53223">
    <property type="entry name" value="Aminoacid dehydrogenase-like, N-terminal domain"/>
    <property type="match status" value="1"/>
</dbReference>
<dbReference type="PATRIC" id="fig|1217696.3.peg.432"/>
<gene>
    <name evidence="8" type="primary">aroE</name>
    <name evidence="13" type="ORF">F907_00442</name>
</gene>
<evidence type="ECO:0000256" key="5">
    <source>
        <dbReference type="ARBA" id="ARBA00023002"/>
    </source>
</evidence>
<evidence type="ECO:0000256" key="3">
    <source>
        <dbReference type="ARBA" id="ARBA00022605"/>
    </source>
</evidence>
<dbReference type="GO" id="GO:0008652">
    <property type="term" value="P:amino acid biosynthetic process"/>
    <property type="evidence" value="ECO:0007669"/>
    <property type="project" value="UniProtKB-KW"/>
</dbReference>
<proteinExistence type="inferred from homology"/>
<evidence type="ECO:0000313" key="14">
    <source>
        <dbReference type="Proteomes" id="UP000014559"/>
    </source>
</evidence>
<dbReference type="Proteomes" id="UP000014559">
    <property type="component" value="Unassembled WGS sequence"/>
</dbReference>
<dbReference type="CDD" id="cd01065">
    <property type="entry name" value="NAD_bind_Shikimate_DH"/>
    <property type="match status" value="1"/>
</dbReference>
<dbReference type="Pfam" id="PF08501">
    <property type="entry name" value="Shikimate_dh_N"/>
    <property type="match status" value="1"/>
</dbReference>
<keyword evidence="3 8" id="KW-0028">Amino-acid biosynthesis</keyword>
<dbReference type="InterPro" id="IPR036291">
    <property type="entry name" value="NAD(P)-bd_dom_sf"/>
</dbReference>
<reference evidence="13 14" key="1">
    <citation type="submission" date="2013-06" db="EMBL/GenBank/DDBJ databases">
        <title>The Genome Sequence of Acinetobacter sp. NIPH 2036.</title>
        <authorList>
            <consortium name="The Broad Institute Genome Sequencing Platform"/>
            <consortium name="The Broad Institute Genome Sequencing Center for Infectious Disease"/>
            <person name="Cerqueira G."/>
            <person name="Feldgarden M."/>
            <person name="Courvalin P."/>
            <person name="Perichon B."/>
            <person name="Grillot-Courvalin C."/>
            <person name="Clermont D."/>
            <person name="Rocha E."/>
            <person name="Yoon E.-J."/>
            <person name="Nemec A."/>
            <person name="Young S.K."/>
            <person name="Zeng Q."/>
            <person name="Gargeya S."/>
            <person name="Fitzgerald M."/>
            <person name="Abouelleil A."/>
            <person name="Alvarado L."/>
            <person name="Berlin A.M."/>
            <person name="Chapman S.B."/>
            <person name="Dewar J."/>
            <person name="Goldberg J."/>
            <person name="Griggs A."/>
            <person name="Gujja S."/>
            <person name="Hansen M."/>
            <person name="Howarth C."/>
            <person name="Imamovic A."/>
            <person name="Larimer J."/>
            <person name="McCowan C."/>
            <person name="Murphy C."/>
            <person name="Pearson M."/>
            <person name="Priest M."/>
            <person name="Roberts A."/>
            <person name="Saif S."/>
            <person name="Shea T."/>
            <person name="Sykes S."/>
            <person name="Wortman J."/>
            <person name="Nusbaum C."/>
            <person name="Birren B."/>
        </authorList>
    </citation>
    <scope>NUCLEOTIDE SEQUENCE [LARGE SCALE GENOMIC DNA]</scope>
    <source>
        <strain evidence="13 14">NIPH 2036</strain>
    </source>
</reference>
<keyword evidence="9" id="KW-0175">Coiled coil</keyword>
<feature type="binding site" evidence="8">
    <location>
        <position position="269"/>
    </location>
    <ligand>
        <name>NADP(+)</name>
        <dbReference type="ChEBI" id="CHEBI:58349"/>
    </ligand>
</feature>
<feature type="binding site" evidence="8">
    <location>
        <position position="120"/>
    </location>
    <ligand>
        <name>shikimate</name>
        <dbReference type="ChEBI" id="CHEBI:36208"/>
    </ligand>
</feature>
<dbReference type="GO" id="GO:0009423">
    <property type="term" value="P:chorismate biosynthetic process"/>
    <property type="evidence" value="ECO:0007669"/>
    <property type="project" value="UniProtKB-UniRule"/>
</dbReference>
<feature type="binding site" evidence="8">
    <location>
        <begin position="183"/>
        <end position="188"/>
    </location>
    <ligand>
        <name>NADP(+)</name>
        <dbReference type="ChEBI" id="CHEBI:58349"/>
    </ligand>
</feature>
<dbReference type="UniPathway" id="UPA00053">
    <property type="reaction ID" value="UER00087"/>
</dbReference>
<feature type="binding site" evidence="8">
    <location>
        <position position="245"/>
    </location>
    <ligand>
        <name>shikimate</name>
        <dbReference type="ChEBI" id="CHEBI:36208"/>
    </ligand>
</feature>
<dbReference type="FunFam" id="3.40.50.10860:FF:000006">
    <property type="entry name" value="Shikimate dehydrogenase (NADP(+))"/>
    <property type="match status" value="1"/>
</dbReference>
<comment type="catalytic activity">
    <reaction evidence="7 8">
        <text>shikimate + NADP(+) = 3-dehydroshikimate + NADPH + H(+)</text>
        <dbReference type="Rhea" id="RHEA:17737"/>
        <dbReference type="ChEBI" id="CHEBI:15378"/>
        <dbReference type="ChEBI" id="CHEBI:16630"/>
        <dbReference type="ChEBI" id="CHEBI:36208"/>
        <dbReference type="ChEBI" id="CHEBI:57783"/>
        <dbReference type="ChEBI" id="CHEBI:58349"/>
        <dbReference type="EC" id="1.1.1.25"/>
    </reaction>
</comment>
<dbReference type="GO" id="GO:0005829">
    <property type="term" value="C:cytosol"/>
    <property type="evidence" value="ECO:0007669"/>
    <property type="project" value="TreeGrafter"/>
</dbReference>
<protein>
    <recommendedName>
        <fullName evidence="2 8">Shikimate dehydrogenase (NADP(+))</fullName>
        <shortName evidence="8">SDH</shortName>
        <ecNumber evidence="2 8">1.1.1.25</ecNumber>
    </recommendedName>
</protein>
<feature type="binding site" evidence="8">
    <location>
        <position position="135"/>
    </location>
    <ligand>
        <name>shikimate</name>
        <dbReference type="ChEBI" id="CHEBI:36208"/>
    </ligand>
</feature>
<dbReference type="GO" id="GO:0050661">
    <property type="term" value="F:NADP binding"/>
    <property type="evidence" value="ECO:0007669"/>
    <property type="project" value="InterPro"/>
</dbReference>
<comment type="pathway">
    <text evidence="1 8">Metabolic intermediate biosynthesis; chorismate biosynthesis; chorismate from D-erythrose 4-phosphate and phosphoenolpyruvate: step 4/7.</text>
</comment>
<evidence type="ECO:0000259" key="11">
    <source>
        <dbReference type="Pfam" id="PF08501"/>
    </source>
</evidence>
<dbReference type="GO" id="GO:0004764">
    <property type="term" value="F:shikimate 3-dehydrogenase (NADP+) activity"/>
    <property type="evidence" value="ECO:0007669"/>
    <property type="project" value="UniProtKB-UniRule"/>
</dbReference>
<keyword evidence="6 8" id="KW-0057">Aromatic amino acid biosynthesis</keyword>
<dbReference type="InterPro" id="IPR011342">
    <property type="entry name" value="Shikimate_DH"/>
</dbReference>
<dbReference type="Pfam" id="PF01488">
    <property type="entry name" value="Shikimate_DH"/>
    <property type="match status" value="1"/>
</dbReference>
<feature type="binding site" evidence="8">
    <location>
        <begin position="159"/>
        <end position="163"/>
    </location>
    <ligand>
        <name>NADP(+)</name>
        <dbReference type="ChEBI" id="CHEBI:58349"/>
    </ligand>
</feature>
<accession>S3U0Z1</accession>
<dbReference type="InterPro" id="IPR013708">
    <property type="entry name" value="Shikimate_DH-bd_N"/>
</dbReference>
<dbReference type="InterPro" id="IPR022893">
    <property type="entry name" value="Shikimate_DH_fam"/>
</dbReference>
<dbReference type="NCBIfam" id="TIGR00507">
    <property type="entry name" value="aroE"/>
    <property type="match status" value="1"/>
</dbReference>
<evidence type="ECO:0000256" key="9">
    <source>
        <dbReference type="SAM" id="Coils"/>
    </source>
</evidence>
<evidence type="ECO:0000256" key="2">
    <source>
        <dbReference type="ARBA" id="ARBA00012962"/>
    </source>
</evidence>
<dbReference type="HAMAP" id="MF_00222">
    <property type="entry name" value="Shikimate_DH_AroE"/>
    <property type="match status" value="1"/>
</dbReference>
<dbReference type="Gene3D" id="3.40.50.10860">
    <property type="entry name" value="Leucine Dehydrogenase, chain A, domain 1"/>
    <property type="match status" value="1"/>
</dbReference>
<sequence>MLFLSLEIVVYLATLKRPDVYEQSDHLKVLSKTMTKQFAVIGNPIEQSRSPELHHAFAAKTGVDLHYTKILAPLDDFENAAKDFFAQNGVGMNVTVPFKEQAFALCDQLTERAKIAKAVNTLWMQDGKLYGDNTDGQGLVAAIQALSWELKASRILILGAGGATRGVIYPLVQAGAKQIVIANRTLARAEQLVKDLKDAVPQTQLKAIGLDQLTGEFDFVINATSASLTGDPLQLPENLVFHHAYEMAYGKPSSFLDQAKQRQVPSTDGFGMLVGQAIEAFSIWNGVKPELKDFL</sequence>
<evidence type="ECO:0000259" key="10">
    <source>
        <dbReference type="Pfam" id="PF01488"/>
    </source>
</evidence>
<organism evidence="13 14">
    <name type="scientific">Acinetobacter colistiniresistens</name>
    <dbReference type="NCBI Taxonomy" id="280145"/>
    <lineage>
        <taxon>Bacteria</taxon>
        <taxon>Pseudomonadati</taxon>
        <taxon>Pseudomonadota</taxon>
        <taxon>Gammaproteobacteria</taxon>
        <taxon>Moraxellales</taxon>
        <taxon>Moraxellaceae</taxon>
        <taxon>Acinetobacter</taxon>
    </lineage>
</organism>
<dbReference type="EC" id="1.1.1.25" evidence="2 8"/>
<evidence type="ECO:0000256" key="1">
    <source>
        <dbReference type="ARBA" id="ARBA00004871"/>
    </source>
</evidence>
<dbReference type="GO" id="GO:0019632">
    <property type="term" value="P:shikimate metabolic process"/>
    <property type="evidence" value="ECO:0007669"/>
    <property type="project" value="InterPro"/>
</dbReference>
<dbReference type="Gene3D" id="3.40.50.720">
    <property type="entry name" value="NAD(P)-binding Rossmann-like Domain"/>
    <property type="match status" value="1"/>
</dbReference>
<feature type="binding site" evidence="8">
    <location>
        <position position="276"/>
    </location>
    <ligand>
        <name>shikimate</name>
        <dbReference type="ChEBI" id="CHEBI:36208"/>
    </ligand>
</feature>
<dbReference type="EMBL" id="ATGK01000004">
    <property type="protein sequence ID" value="EPG41570.1"/>
    <property type="molecule type" value="Genomic_DNA"/>
</dbReference>
<comment type="caution">
    <text evidence="13">The sequence shown here is derived from an EMBL/GenBank/DDBJ whole genome shotgun (WGS) entry which is preliminary data.</text>
</comment>
<dbReference type="HOGENOM" id="CLU_044063_2_1_6"/>
<feature type="domain" description="SDH C-terminal" evidence="12">
    <location>
        <begin position="269"/>
        <end position="291"/>
    </location>
</feature>
<name>S3U0Z1_9GAMM</name>
<feature type="coiled-coil region" evidence="9">
    <location>
        <begin position="179"/>
        <end position="206"/>
    </location>
</feature>
<dbReference type="SUPFAM" id="SSF51735">
    <property type="entry name" value="NAD(P)-binding Rossmann-fold domains"/>
    <property type="match status" value="1"/>
</dbReference>
<evidence type="ECO:0000256" key="7">
    <source>
        <dbReference type="ARBA" id="ARBA00049442"/>
    </source>
</evidence>
<evidence type="ECO:0000256" key="6">
    <source>
        <dbReference type="ARBA" id="ARBA00023141"/>
    </source>
</evidence>
<feature type="binding site" evidence="8">
    <location>
        <position position="111"/>
    </location>
    <ligand>
        <name>NADP(+)</name>
        <dbReference type="ChEBI" id="CHEBI:58349"/>
    </ligand>
</feature>
<dbReference type="Pfam" id="PF18317">
    <property type="entry name" value="SDH_C"/>
    <property type="match status" value="1"/>
</dbReference>